<dbReference type="EMBL" id="JH598175">
    <property type="status" value="NOT_ANNOTATED_CDS"/>
    <property type="molecule type" value="Genomic_DNA"/>
</dbReference>
<keyword evidence="2" id="KW-1185">Reference proteome</keyword>
<evidence type="ECO:0000313" key="2">
    <source>
        <dbReference type="Proteomes" id="UP000011713"/>
    </source>
</evidence>
<accession>M4C3U4</accession>
<proteinExistence type="predicted"/>
<evidence type="ECO:0000313" key="1">
    <source>
        <dbReference type="EnsemblProtists" id="HpaP813762"/>
    </source>
</evidence>
<reference evidence="1" key="2">
    <citation type="submission" date="2015-06" db="UniProtKB">
        <authorList>
            <consortium name="EnsemblProtists"/>
        </authorList>
    </citation>
    <scope>IDENTIFICATION</scope>
    <source>
        <strain evidence="1">Emoy2</strain>
    </source>
</reference>
<reference evidence="2" key="1">
    <citation type="journal article" date="2010" name="Science">
        <title>Signatures of adaptation to obligate biotrophy in the Hyaloperonospora arabidopsidis genome.</title>
        <authorList>
            <person name="Baxter L."/>
            <person name="Tripathy S."/>
            <person name="Ishaque N."/>
            <person name="Boot N."/>
            <person name="Cabral A."/>
            <person name="Kemen E."/>
            <person name="Thines M."/>
            <person name="Ah-Fong A."/>
            <person name="Anderson R."/>
            <person name="Badejoko W."/>
            <person name="Bittner-Eddy P."/>
            <person name="Boore J.L."/>
            <person name="Chibucos M.C."/>
            <person name="Coates M."/>
            <person name="Dehal P."/>
            <person name="Delehaunty K."/>
            <person name="Dong S."/>
            <person name="Downton P."/>
            <person name="Dumas B."/>
            <person name="Fabro G."/>
            <person name="Fronick C."/>
            <person name="Fuerstenberg S.I."/>
            <person name="Fulton L."/>
            <person name="Gaulin E."/>
            <person name="Govers F."/>
            <person name="Hughes L."/>
            <person name="Humphray S."/>
            <person name="Jiang R.H."/>
            <person name="Judelson H."/>
            <person name="Kamoun S."/>
            <person name="Kyung K."/>
            <person name="Meijer H."/>
            <person name="Minx P."/>
            <person name="Morris P."/>
            <person name="Nelson J."/>
            <person name="Phuntumart V."/>
            <person name="Qutob D."/>
            <person name="Rehmany A."/>
            <person name="Rougon-Cardoso A."/>
            <person name="Ryden P."/>
            <person name="Torto-Alalibo T."/>
            <person name="Studholme D."/>
            <person name="Wang Y."/>
            <person name="Win J."/>
            <person name="Wood J."/>
            <person name="Clifton S.W."/>
            <person name="Rogers J."/>
            <person name="Van den Ackerveken G."/>
            <person name="Jones J.D."/>
            <person name="McDowell J.M."/>
            <person name="Beynon J."/>
            <person name="Tyler B.M."/>
        </authorList>
    </citation>
    <scope>NUCLEOTIDE SEQUENCE [LARGE SCALE GENOMIC DNA]</scope>
    <source>
        <strain evidence="2">Emoy2</strain>
    </source>
</reference>
<sequence length="155" mass="17409">MITSSPTFKVGWCIASSPSNSILIKRGIPRTIAAVHCRSVTGWLRLHFNCLGCPKVRSSWGKFISTGLALPLLSCLLKPWLCENMKAQKQWLKGLSCMPVLNTFNPERSEEPLPLASCHESSPRPVQYSWLRQFQTSSPGSRWVIDSHEFLSLSH</sequence>
<dbReference type="EnsemblProtists" id="HpaT813762">
    <property type="protein sequence ID" value="HpaP813762"/>
    <property type="gene ID" value="HpaG813762"/>
</dbReference>
<organism evidence="1 2">
    <name type="scientific">Hyaloperonospora arabidopsidis (strain Emoy2)</name>
    <name type="common">Downy mildew agent</name>
    <name type="synonym">Peronospora arabidopsidis</name>
    <dbReference type="NCBI Taxonomy" id="559515"/>
    <lineage>
        <taxon>Eukaryota</taxon>
        <taxon>Sar</taxon>
        <taxon>Stramenopiles</taxon>
        <taxon>Oomycota</taxon>
        <taxon>Peronosporomycetes</taxon>
        <taxon>Peronosporales</taxon>
        <taxon>Peronosporaceae</taxon>
        <taxon>Hyaloperonospora</taxon>
    </lineage>
</organism>
<dbReference type="AlphaFoldDB" id="M4C3U4"/>
<dbReference type="InParanoid" id="M4C3U4"/>
<dbReference type="VEuPathDB" id="FungiDB:HpaG813762"/>
<protein>
    <submittedName>
        <fullName evidence="1">Uncharacterized protein</fullName>
    </submittedName>
</protein>
<dbReference type="Proteomes" id="UP000011713">
    <property type="component" value="Unassembled WGS sequence"/>
</dbReference>
<name>M4C3U4_HYAAE</name>
<dbReference type="HOGENOM" id="CLU_143152_0_0_1"/>